<dbReference type="NCBIfam" id="TIGR01509">
    <property type="entry name" value="HAD-SF-IA-v3"/>
    <property type="match status" value="1"/>
</dbReference>
<keyword evidence="5" id="KW-0378">Hydrolase</keyword>
<organism evidence="5 6">
    <name type="scientific">Ruegeria denitrificans</name>
    <dbReference type="NCBI Taxonomy" id="1715692"/>
    <lineage>
        <taxon>Bacteria</taxon>
        <taxon>Pseudomonadati</taxon>
        <taxon>Pseudomonadota</taxon>
        <taxon>Alphaproteobacteria</taxon>
        <taxon>Rhodobacterales</taxon>
        <taxon>Roseobacteraceae</taxon>
        <taxon>Ruegeria</taxon>
    </lineage>
</organism>
<evidence type="ECO:0000313" key="6">
    <source>
        <dbReference type="Proteomes" id="UP000051260"/>
    </source>
</evidence>
<dbReference type="GO" id="GO:0008967">
    <property type="term" value="F:phosphoglycolate phosphatase activity"/>
    <property type="evidence" value="ECO:0007669"/>
    <property type="project" value="UniProtKB-EC"/>
</dbReference>
<dbReference type="SUPFAM" id="SSF56784">
    <property type="entry name" value="HAD-like"/>
    <property type="match status" value="1"/>
</dbReference>
<dbReference type="Proteomes" id="UP000051260">
    <property type="component" value="Unassembled WGS sequence"/>
</dbReference>
<dbReference type="AlphaFoldDB" id="A0A0P1IBP4"/>
<dbReference type="InterPro" id="IPR036412">
    <property type="entry name" value="HAD-like_sf"/>
</dbReference>
<dbReference type="SFLD" id="SFLDS00003">
    <property type="entry name" value="Haloacid_Dehalogenase"/>
    <property type="match status" value="1"/>
</dbReference>
<keyword evidence="6" id="KW-1185">Reference proteome</keyword>
<dbReference type="GO" id="GO:0006281">
    <property type="term" value="P:DNA repair"/>
    <property type="evidence" value="ECO:0007669"/>
    <property type="project" value="TreeGrafter"/>
</dbReference>
<dbReference type="PRINTS" id="PR00413">
    <property type="entry name" value="HADHALOGNASE"/>
</dbReference>
<dbReference type="InterPro" id="IPR006439">
    <property type="entry name" value="HAD-SF_hydro_IA"/>
</dbReference>
<dbReference type="OrthoDB" id="9797743at2"/>
<dbReference type="NCBIfam" id="TIGR01549">
    <property type="entry name" value="HAD-SF-IA-v1"/>
    <property type="match status" value="1"/>
</dbReference>
<dbReference type="EMBL" id="CYUD01000001">
    <property type="protein sequence ID" value="CUJ87119.1"/>
    <property type="molecule type" value="Genomic_DNA"/>
</dbReference>
<dbReference type="InterPro" id="IPR023214">
    <property type="entry name" value="HAD_sf"/>
</dbReference>
<dbReference type="Gene3D" id="3.40.50.1000">
    <property type="entry name" value="HAD superfamily/HAD-like"/>
    <property type="match status" value="1"/>
</dbReference>
<evidence type="ECO:0000256" key="3">
    <source>
        <dbReference type="ARBA" id="ARBA00006171"/>
    </source>
</evidence>
<comment type="catalytic activity">
    <reaction evidence="1">
        <text>2-phosphoglycolate + H2O = glycolate + phosphate</text>
        <dbReference type="Rhea" id="RHEA:14369"/>
        <dbReference type="ChEBI" id="CHEBI:15377"/>
        <dbReference type="ChEBI" id="CHEBI:29805"/>
        <dbReference type="ChEBI" id="CHEBI:43474"/>
        <dbReference type="ChEBI" id="CHEBI:58033"/>
        <dbReference type="EC" id="3.1.3.18"/>
    </reaction>
</comment>
<dbReference type="SFLD" id="SFLDG01129">
    <property type="entry name" value="C1.5:_HAD__Beta-PGM__Phosphata"/>
    <property type="match status" value="1"/>
</dbReference>
<evidence type="ECO:0000256" key="4">
    <source>
        <dbReference type="ARBA" id="ARBA00013078"/>
    </source>
</evidence>
<evidence type="ECO:0000313" key="5">
    <source>
        <dbReference type="EMBL" id="CUJ87119.1"/>
    </source>
</evidence>
<dbReference type="PANTHER" id="PTHR43434:SF1">
    <property type="entry name" value="PHOSPHOGLYCOLATE PHOSPHATASE"/>
    <property type="match status" value="1"/>
</dbReference>
<name>A0A0P1IBP4_9RHOB</name>
<dbReference type="RefSeq" id="WP_058280306.1">
    <property type="nucleotide sequence ID" value="NZ_CYUD01000001.1"/>
</dbReference>
<gene>
    <name evidence="5" type="primary">gph_2</name>
    <name evidence="5" type="ORF">RUE5091_00564</name>
</gene>
<proteinExistence type="inferred from homology"/>
<dbReference type="Pfam" id="PF00702">
    <property type="entry name" value="Hydrolase"/>
    <property type="match status" value="1"/>
</dbReference>
<sequence>MPIDAILFDKDGTLFDFANTWGAFGRNVVLRLAGGDHARASELGRVIGFDLEKVAFSEDSIVIAGTVEEIAEVLVQHLPDMTRQELVDVLNAESAVAPQAQAVPLVPFLDGLRQAGLKLGVATNDGEMPAKQHLSSVGIRDHFDFVAGYDSGHGYKPGPGQLLAFATHVGVAPEQVAMVGDSLHDLEAGRAAGMTTIAVLTGMAPAEALAPMADVVLPDIGHIPDWLAKN</sequence>
<comment type="pathway">
    <text evidence="2">Organic acid metabolism; glycolate biosynthesis; glycolate from 2-phosphoglycolate: step 1/1.</text>
</comment>
<evidence type="ECO:0000256" key="1">
    <source>
        <dbReference type="ARBA" id="ARBA00000830"/>
    </source>
</evidence>
<evidence type="ECO:0000256" key="2">
    <source>
        <dbReference type="ARBA" id="ARBA00004818"/>
    </source>
</evidence>
<accession>A0A0P1IBP4</accession>
<reference evidence="6" key="1">
    <citation type="submission" date="2015-09" db="EMBL/GenBank/DDBJ databases">
        <authorList>
            <person name="Rodrigo-Torres L."/>
            <person name="Arahal D.R."/>
        </authorList>
    </citation>
    <scope>NUCLEOTIDE SEQUENCE [LARGE SCALE GENOMIC DNA]</scope>
    <source>
        <strain evidence="6">CECT 5091</strain>
    </source>
</reference>
<dbReference type="EC" id="3.1.3.18" evidence="4"/>
<protein>
    <recommendedName>
        <fullName evidence="4">phosphoglycolate phosphatase</fullName>
        <ecNumber evidence="4">3.1.3.18</ecNumber>
    </recommendedName>
</protein>
<comment type="similarity">
    <text evidence="3">Belongs to the HAD-like hydrolase superfamily. CbbY/CbbZ/Gph/YieH family.</text>
</comment>
<dbReference type="Gene3D" id="1.10.150.240">
    <property type="entry name" value="Putative phosphatase, domain 2"/>
    <property type="match status" value="1"/>
</dbReference>
<dbReference type="STRING" id="1715692.RUE5091_00564"/>
<dbReference type="InterPro" id="IPR050155">
    <property type="entry name" value="HAD-like_hydrolase_sf"/>
</dbReference>
<dbReference type="PANTHER" id="PTHR43434">
    <property type="entry name" value="PHOSPHOGLYCOLATE PHOSPHATASE"/>
    <property type="match status" value="1"/>
</dbReference>
<dbReference type="InterPro" id="IPR023198">
    <property type="entry name" value="PGP-like_dom2"/>
</dbReference>